<gene>
    <name evidence="1" type="ORF">J108_16155</name>
</gene>
<proteinExistence type="predicted"/>
<protein>
    <submittedName>
        <fullName evidence="1">Uncharacterized protein</fullName>
    </submittedName>
</protein>
<dbReference type="AlphaFoldDB" id="A0A829HTB2"/>
<comment type="caution">
    <text evidence="1">The sequence shown here is derived from an EMBL/GenBank/DDBJ whole genome shotgun (WGS) entry which is preliminary data.</text>
</comment>
<dbReference type="Proteomes" id="UP000014969">
    <property type="component" value="Unassembled WGS sequence"/>
</dbReference>
<organism evidence="1 2">
    <name type="scientific">Mycobacteroides abscessus subsp. bolletii CRM-0020</name>
    <dbReference type="NCBI Taxonomy" id="1306401"/>
    <lineage>
        <taxon>Bacteria</taxon>
        <taxon>Bacillati</taxon>
        <taxon>Actinomycetota</taxon>
        <taxon>Actinomycetes</taxon>
        <taxon>Mycobacteriales</taxon>
        <taxon>Mycobacteriaceae</taxon>
        <taxon>Mycobacteroides</taxon>
        <taxon>Mycobacteroides abscessus</taxon>
    </lineage>
</organism>
<name>A0A829HTB2_9MYCO</name>
<accession>A0A829HTB2</accession>
<evidence type="ECO:0000313" key="1">
    <source>
        <dbReference type="EMBL" id="EPQ22480.1"/>
    </source>
</evidence>
<dbReference type="EMBL" id="ATFQ01000025">
    <property type="protein sequence ID" value="EPQ22480.1"/>
    <property type="molecule type" value="Genomic_DNA"/>
</dbReference>
<evidence type="ECO:0000313" key="2">
    <source>
        <dbReference type="Proteomes" id="UP000014969"/>
    </source>
</evidence>
<dbReference type="RefSeq" id="WP_005056608.1">
    <property type="nucleotide sequence ID" value="NZ_ATFQ01000025.1"/>
</dbReference>
<sequence length="317" mass="34941">MVYRIDLGGETVNEHRVVEALTETAHVMGAAVVAARERKGRYRVDGATEPWDIVVDVNGQVHLSAPTRPDADPAVQVARLYELAGSLRPIGLAGVDRELQLPIEAVTALDVPAKQFAEEMEQSKSISPDLQPPADTDRVPWPVNWSEYEPFARVGGFAWGVDLSREDAVARYNQVVECAPERIEALRGLARAHGLDFGPAPEQLDKLNEWFINSVEDAPGAYTLRPEWHSVLYDITIFIGQTLVERNPALRWSVTTKGSRRTVPHFQETVVSGFKDAPYGLDVFEHVLRVGAAATALNGLRPEHETTFSSLVEASES</sequence>
<reference evidence="1 2" key="1">
    <citation type="journal article" date="2013" name="Genome Announc.">
        <title>Genome Sequence of an Epidemic Isolate of Mycobacterium abscessus subsp. bolletii from Rio de Janeiro, Brazil.</title>
        <authorList>
            <person name="Davidson R.M."/>
            <person name="Reynolds P.R."/>
            <person name="Farias-Hesson E."/>
            <person name="Duarte R.S."/>
            <person name="Jackson M."/>
            <person name="Strong M."/>
        </authorList>
    </citation>
    <scope>NUCLEOTIDE SEQUENCE [LARGE SCALE GENOMIC DNA]</scope>
    <source>
        <strain evidence="1 2">CRM-0020</strain>
    </source>
</reference>